<gene>
    <name evidence="1" type="ORF">SAMN06295933_3076</name>
</gene>
<accession>A0A1X7EKE5</accession>
<dbReference type="STRING" id="1519643.SAMN06295933_3076"/>
<dbReference type="Pfam" id="PF13189">
    <property type="entry name" value="Cytidylate_kin2"/>
    <property type="match status" value="1"/>
</dbReference>
<proteinExistence type="predicted"/>
<dbReference type="AlphaFoldDB" id="A0A1X7EKE5"/>
<dbReference type="Gene3D" id="3.40.50.300">
    <property type="entry name" value="P-loop containing nucleotide triphosphate hydrolases"/>
    <property type="match status" value="1"/>
</dbReference>
<dbReference type="InterPro" id="IPR027417">
    <property type="entry name" value="P-loop_NTPase"/>
</dbReference>
<dbReference type="OrthoDB" id="5416804at2"/>
<organism evidence="1 2">
    <name type="scientific">Desulfovibrio gilichinskyi</name>
    <dbReference type="NCBI Taxonomy" id="1519643"/>
    <lineage>
        <taxon>Bacteria</taxon>
        <taxon>Pseudomonadati</taxon>
        <taxon>Thermodesulfobacteriota</taxon>
        <taxon>Desulfovibrionia</taxon>
        <taxon>Desulfovibrionales</taxon>
        <taxon>Desulfovibrionaceae</taxon>
        <taxon>Desulfovibrio</taxon>
    </lineage>
</organism>
<evidence type="ECO:0000313" key="2">
    <source>
        <dbReference type="Proteomes" id="UP000192906"/>
    </source>
</evidence>
<dbReference type="GO" id="GO:0016301">
    <property type="term" value="F:kinase activity"/>
    <property type="evidence" value="ECO:0007669"/>
    <property type="project" value="UniProtKB-KW"/>
</dbReference>
<dbReference type="EMBL" id="FWZU01000005">
    <property type="protein sequence ID" value="SMF35391.1"/>
    <property type="molecule type" value="Genomic_DNA"/>
</dbReference>
<dbReference type="RefSeq" id="WP_085103785.1">
    <property type="nucleotide sequence ID" value="NZ_FWZU01000005.1"/>
</dbReference>
<dbReference type="Proteomes" id="UP000192906">
    <property type="component" value="Unassembled WGS sequence"/>
</dbReference>
<keyword evidence="2" id="KW-1185">Reference proteome</keyword>
<name>A0A1X7EKE5_9BACT</name>
<keyword evidence="1" id="KW-0808">Transferase</keyword>
<protein>
    <submittedName>
        <fullName evidence="1">Cytidylate kinase</fullName>
    </submittedName>
</protein>
<reference evidence="2" key="1">
    <citation type="submission" date="2017-04" db="EMBL/GenBank/DDBJ databases">
        <authorList>
            <person name="Varghese N."/>
            <person name="Submissions S."/>
        </authorList>
    </citation>
    <scope>NUCLEOTIDE SEQUENCE [LARGE SCALE GENOMIC DNA]</scope>
    <source>
        <strain evidence="2">K3S</strain>
    </source>
</reference>
<evidence type="ECO:0000313" key="1">
    <source>
        <dbReference type="EMBL" id="SMF35391.1"/>
    </source>
</evidence>
<keyword evidence="1" id="KW-0418">Kinase</keyword>
<sequence>MAIITISRGSYSYGKEIAEKVAERLGYRCTSRDILLDSSKEFGIPEIKLIRALHDSPSVLERFTNGKERYLAHIRSSLLQQAQKDNLVYHGLAGHYFLLDIPHVFKLRITADLEDRVREEVKRENITVDEARYILKKDDEERRKWGLKTYGIDTWDSRLYDMTIHIGAFSVSDAVDIICHAVQKDTFKTTEESKRIIMDKALAAAVKVAIINIAPLADVDCRDGNITITATKLPKSLKTNLFDQIITTASQVAGVNEVTILGNLDRRVNPFHKI</sequence>